<keyword evidence="1" id="KW-0472">Membrane</keyword>
<evidence type="ECO:0000313" key="3">
    <source>
        <dbReference type="Proteomes" id="UP001500630"/>
    </source>
</evidence>
<reference evidence="3" key="1">
    <citation type="journal article" date="2019" name="Int. J. Syst. Evol. Microbiol.">
        <title>The Global Catalogue of Microorganisms (GCM) 10K type strain sequencing project: providing services to taxonomists for standard genome sequencing and annotation.</title>
        <authorList>
            <consortium name="The Broad Institute Genomics Platform"/>
            <consortium name="The Broad Institute Genome Sequencing Center for Infectious Disease"/>
            <person name="Wu L."/>
            <person name="Ma J."/>
        </authorList>
    </citation>
    <scope>NUCLEOTIDE SEQUENCE [LARGE SCALE GENOMIC DNA]</scope>
    <source>
        <strain evidence="3">JCM 17326</strain>
    </source>
</reference>
<dbReference type="Proteomes" id="UP001500630">
    <property type="component" value="Unassembled WGS sequence"/>
</dbReference>
<keyword evidence="3" id="KW-1185">Reference proteome</keyword>
<accession>A0ABP6V337</accession>
<evidence type="ECO:0000256" key="1">
    <source>
        <dbReference type="SAM" id="Phobius"/>
    </source>
</evidence>
<comment type="caution">
    <text evidence="2">The sequence shown here is derived from an EMBL/GenBank/DDBJ whole genome shotgun (WGS) entry which is preliminary data.</text>
</comment>
<protein>
    <submittedName>
        <fullName evidence="2">Uncharacterized protein</fullName>
    </submittedName>
</protein>
<organism evidence="2 3">
    <name type="scientific">Nonomuraea rosea</name>
    <dbReference type="NCBI Taxonomy" id="638574"/>
    <lineage>
        <taxon>Bacteria</taxon>
        <taxon>Bacillati</taxon>
        <taxon>Actinomycetota</taxon>
        <taxon>Actinomycetes</taxon>
        <taxon>Streptosporangiales</taxon>
        <taxon>Streptosporangiaceae</taxon>
        <taxon>Nonomuraea</taxon>
    </lineage>
</organism>
<evidence type="ECO:0000313" key="2">
    <source>
        <dbReference type="EMBL" id="GAA3526409.1"/>
    </source>
</evidence>
<name>A0ABP6V337_9ACTN</name>
<dbReference type="EMBL" id="BAABDQ010000001">
    <property type="protein sequence ID" value="GAA3526409.1"/>
    <property type="molecule type" value="Genomic_DNA"/>
</dbReference>
<proteinExistence type="predicted"/>
<keyword evidence="1" id="KW-1133">Transmembrane helix</keyword>
<sequence>MTDDFPEMPDFDPKVTRKAVRRGLFRTTFSALAIILVLVLAATFGSALAQQRGDREQRMMDVLGTAFKLYNPAYTVTTGECCETTPVSMSFEAFAAPLRAAGGFYPVGSDTYTISQDFFGRVGHLPMGSTANTRLAIALYDVGGTLAPKEDVRKVLASLPEGLNALAVVEFATPLAAAGLKAFLEQNESCAAKVVYERRTGSLPITWGDTTWDRGKFAEGKEPCGVGLGNFRSWVAKLRGYDNANLRRFDLSLSRLRKAAGDGLAYAYVDSRVSVKRLRELIEDPRVRTIRLADATFDLDRP</sequence>
<feature type="transmembrane region" description="Helical" evidence="1">
    <location>
        <begin position="29"/>
        <end position="49"/>
    </location>
</feature>
<gene>
    <name evidence="2" type="ORF">GCM10022419_001390</name>
</gene>
<keyword evidence="1" id="KW-0812">Transmembrane</keyword>